<feature type="domain" description="HAMP" evidence="7">
    <location>
        <begin position="346"/>
        <end position="398"/>
    </location>
</feature>
<protein>
    <submittedName>
        <fullName evidence="8">Methyl-accepting chemotaxis protein</fullName>
    </submittedName>
</protein>
<evidence type="ECO:0000259" key="7">
    <source>
        <dbReference type="PROSITE" id="PS50885"/>
    </source>
</evidence>
<evidence type="ECO:0000256" key="5">
    <source>
        <dbReference type="SAM" id="Phobius"/>
    </source>
</evidence>
<keyword evidence="2 4" id="KW-0807">Transducer</keyword>
<comment type="subcellular location">
    <subcellularLocation>
        <location evidence="1">Membrane</location>
    </subcellularLocation>
</comment>
<feature type="domain" description="Methyl-accepting transducer" evidence="6">
    <location>
        <begin position="403"/>
        <end position="639"/>
    </location>
</feature>
<gene>
    <name evidence="8" type="ORF">EDC61_102115</name>
</gene>
<dbReference type="RefSeq" id="WP_126458566.1">
    <property type="nucleotide sequence ID" value="NZ_AP018721.1"/>
</dbReference>
<dbReference type="Gene3D" id="1.10.287.950">
    <property type="entry name" value="Methyl-accepting chemotaxis protein"/>
    <property type="match status" value="1"/>
</dbReference>
<comment type="similarity">
    <text evidence="3">Belongs to the methyl-accepting chemotaxis (MCP) protein family.</text>
</comment>
<dbReference type="SUPFAM" id="SSF58104">
    <property type="entry name" value="Methyl-accepting chemotaxis protein (MCP) signaling domain"/>
    <property type="match status" value="1"/>
</dbReference>
<dbReference type="OrthoDB" id="5298972at2"/>
<dbReference type="GO" id="GO:0016020">
    <property type="term" value="C:membrane"/>
    <property type="evidence" value="ECO:0007669"/>
    <property type="project" value="UniProtKB-SubCell"/>
</dbReference>
<dbReference type="PROSITE" id="PS50885">
    <property type="entry name" value="HAMP"/>
    <property type="match status" value="1"/>
</dbReference>
<evidence type="ECO:0000256" key="2">
    <source>
        <dbReference type="ARBA" id="ARBA00023224"/>
    </source>
</evidence>
<dbReference type="SMART" id="SM00304">
    <property type="entry name" value="HAMP"/>
    <property type="match status" value="2"/>
</dbReference>
<evidence type="ECO:0000259" key="6">
    <source>
        <dbReference type="PROSITE" id="PS50111"/>
    </source>
</evidence>
<proteinExistence type="inferred from homology"/>
<feature type="transmembrane region" description="Helical" evidence="5">
    <location>
        <begin position="20"/>
        <end position="41"/>
    </location>
</feature>
<dbReference type="InterPro" id="IPR004089">
    <property type="entry name" value="MCPsignal_dom"/>
</dbReference>
<dbReference type="PANTHER" id="PTHR32089:SF112">
    <property type="entry name" value="LYSOZYME-LIKE PROTEIN-RELATED"/>
    <property type="match status" value="1"/>
</dbReference>
<reference evidence="8 9" key="1">
    <citation type="submission" date="2019-03" db="EMBL/GenBank/DDBJ databases">
        <title>Genomic Encyclopedia of Type Strains, Phase IV (KMG-IV): sequencing the most valuable type-strain genomes for metagenomic binning, comparative biology and taxonomic classification.</title>
        <authorList>
            <person name="Goeker M."/>
        </authorList>
    </citation>
    <scope>NUCLEOTIDE SEQUENCE [LARGE SCALE GENOMIC DNA]</scope>
    <source>
        <strain evidence="8 9">DSM 103923</strain>
    </source>
</reference>
<feature type="transmembrane region" description="Helical" evidence="5">
    <location>
        <begin position="321"/>
        <end position="340"/>
    </location>
</feature>
<dbReference type="PANTHER" id="PTHR32089">
    <property type="entry name" value="METHYL-ACCEPTING CHEMOTAXIS PROTEIN MCPB"/>
    <property type="match status" value="1"/>
</dbReference>
<keyword evidence="5" id="KW-1133">Transmembrane helix</keyword>
<dbReference type="CDD" id="cd11386">
    <property type="entry name" value="MCP_signal"/>
    <property type="match status" value="1"/>
</dbReference>
<sequence>MNQLLAPGMAFLGRFSYPIKFLILGVIAVIPIVYLTFLGLVPLMDAAKMAATEMTGVRYIEAAKPLLASVQQHRGRSSGYLSGDDAVKPKMDEQAAKAEAAIQALEALDAETGGNEELGRRLAEIKAKWADVHQKAHSRAFTPKESFVAHSAVTALIQAYMEDAAHEYKLLLDPVEASFFLQDVAAVQAPALTEVLGKMRAMMTGILTRKVITPEEKAEVASLAGQIELIHRRVVKGVEHAIEAKADLKEALRPKLETLTPALQKLMETTRREVGATEFALSGQDYFKEATAVVDLAAVVSSAASEQLHGMLEARVRKDHAALYSAAAIVTALMLLLMYFTTAMRATIIQAVNVVNDGTARMAAGDFTRPIVLDTRDEMGEIAADINRAREALAGLIAEVRRTADEVARDAGEVAEGARQIAIAAGEQSEAISSSAAAVEELTVAITHVADQTEEANRTADQANSLAEDGRRVADRASNGMTAVAESVTATAHQIEGLNARAVEISGIVQVIKEIADQTNLLALNAAIEAARAGEQGRGFAVVADEVRKLAERTAGATTEIGSMIEAIQQETHGAVDSMEANSRKAQEGRAIVTDVSGALGEIMQAAQAVLDRVEEITSASREQKAASTEIAQSVERIAQMTEENSASAKQVSSAAGHLGNLAGTLKTELDRFHV</sequence>
<dbReference type="SMART" id="SM00283">
    <property type="entry name" value="MA"/>
    <property type="match status" value="1"/>
</dbReference>
<evidence type="ECO:0000256" key="3">
    <source>
        <dbReference type="ARBA" id="ARBA00029447"/>
    </source>
</evidence>
<dbReference type="Proteomes" id="UP000295135">
    <property type="component" value="Unassembled WGS sequence"/>
</dbReference>
<dbReference type="AlphaFoldDB" id="A0A4R3K0M5"/>
<evidence type="ECO:0000313" key="8">
    <source>
        <dbReference type="EMBL" id="TCS73345.1"/>
    </source>
</evidence>
<dbReference type="Pfam" id="PF00672">
    <property type="entry name" value="HAMP"/>
    <property type="match status" value="1"/>
</dbReference>
<comment type="caution">
    <text evidence="8">The sequence shown here is derived from an EMBL/GenBank/DDBJ whole genome shotgun (WGS) entry which is preliminary data.</text>
</comment>
<dbReference type="FunFam" id="1.10.287.950:FF:000001">
    <property type="entry name" value="Methyl-accepting chemotaxis sensory transducer"/>
    <property type="match status" value="1"/>
</dbReference>
<dbReference type="GO" id="GO:0006935">
    <property type="term" value="P:chemotaxis"/>
    <property type="evidence" value="ECO:0007669"/>
    <property type="project" value="UniProtKB-ARBA"/>
</dbReference>
<keyword evidence="5" id="KW-0812">Transmembrane</keyword>
<dbReference type="Pfam" id="PF00015">
    <property type="entry name" value="MCPsignal"/>
    <property type="match status" value="1"/>
</dbReference>
<evidence type="ECO:0000313" key="9">
    <source>
        <dbReference type="Proteomes" id="UP000295135"/>
    </source>
</evidence>
<accession>A0A4R3K0M5</accession>
<dbReference type="GO" id="GO:0007165">
    <property type="term" value="P:signal transduction"/>
    <property type="evidence" value="ECO:0007669"/>
    <property type="project" value="UniProtKB-KW"/>
</dbReference>
<organism evidence="8 9">
    <name type="scientific">Sulfuritortus calidifontis</name>
    <dbReference type="NCBI Taxonomy" id="1914471"/>
    <lineage>
        <taxon>Bacteria</taxon>
        <taxon>Pseudomonadati</taxon>
        <taxon>Pseudomonadota</taxon>
        <taxon>Betaproteobacteria</taxon>
        <taxon>Nitrosomonadales</taxon>
        <taxon>Thiobacillaceae</taxon>
        <taxon>Sulfuritortus</taxon>
    </lineage>
</organism>
<keyword evidence="5" id="KW-0472">Membrane</keyword>
<evidence type="ECO:0000256" key="4">
    <source>
        <dbReference type="PROSITE-ProRule" id="PRU00284"/>
    </source>
</evidence>
<dbReference type="CDD" id="cd06225">
    <property type="entry name" value="HAMP"/>
    <property type="match status" value="1"/>
</dbReference>
<dbReference type="InterPro" id="IPR003660">
    <property type="entry name" value="HAMP_dom"/>
</dbReference>
<evidence type="ECO:0000256" key="1">
    <source>
        <dbReference type="ARBA" id="ARBA00004370"/>
    </source>
</evidence>
<dbReference type="EMBL" id="SLZY01000002">
    <property type="protein sequence ID" value="TCS73345.1"/>
    <property type="molecule type" value="Genomic_DNA"/>
</dbReference>
<dbReference type="PROSITE" id="PS50111">
    <property type="entry name" value="CHEMOTAXIS_TRANSDUC_2"/>
    <property type="match status" value="1"/>
</dbReference>
<name>A0A4R3K0M5_9PROT</name>
<keyword evidence="9" id="KW-1185">Reference proteome</keyword>